<protein>
    <recommendedName>
        <fullName evidence="1">Carrier domain-containing protein</fullName>
    </recommendedName>
</protein>
<dbReference type="GeneID" id="83882419"/>
<gene>
    <name evidence="2" type="ORF">PH7735_03442</name>
</gene>
<name>A0A0P1IFL8_9RHOB</name>
<dbReference type="InterPro" id="IPR036736">
    <property type="entry name" value="ACP-like_sf"/>
</dbReference>
<dbReference type="SUPFAM" id="SSF47336">
    <property type="entry name" value="ACP-like"/>
    <property type="match status" value="1"/>
</dbReference>
<organism evidence="2 3">
    <name type="scientific">Shimia thalassica</name>
    <dbReference type="NCBI Taxonomy" id="1715693"/>
    <lineage>
        <taxon>Bacteria</taxon>
        <taxon>Pseudomonadati</taxon>
        <taxon>Pseudomonadota</taxon>
        <taxon>Alphaproteobacteria</taxon>
        <taxon>Rhodobacterales</taxon>
        <taxon>Roseobacteraceae</taxon>
    </lineage>
</organism>
<proteinExistence type="predicted"/>
<dbReference type="Gene3D" id="1.10.1200.10">
    <property type="entry name" value="ACP-like"/>
    <property type="match status" value="1"/>
</dbReference>
<dbReference type="InterPro" id="IPR009081">
    <property type="entry name" value="PP-bd_ACP"/>
</dbReference>
<dbReference type="RefSeq" id="WP_158503265.1">
    <property type="nucleotide sequence ID" value="NZ_CANLZE010000013.1"/>
</dbReference>
<reference evidence="3" key="1">
    <citation type="submission" date="2015-09" db="EMBL/GenBank/DDBJ databases">
        <authorList>
            <person name="Rodrigo-Torres Lidia"/>
            <person name="Arahal R.David."/>
        </authorList>
    </citation>
    <scope>NUCLEOTIDE SEQUENCE [LARGE SCALE GENOMIC DNA]</scope>
    <source>
        <strain evidence="3">CECT 7735</strain>
    </source>
</reference>
<evidence type="ECO:0000313" key="3">
    <source>
        <dbReference type="Proteomes" id="UP000051870"/>
    </source>
</evidence>
<dbReference type="Proteomes" id="UP000051870">
    <property type="component" value="Unassembled WGS sequence"/>
</dbReference>
<dbReference type="EMBL" id="CYTW01000005">
    <property type="protein sequence ID" value="CUK10382.1"/>
    <property type="molecule type" value="Genomic_DNA"/>
</dbReference>
<dbReference type="Pfam" id="PF00550">
    <property type="entry name" value="PP-binding"/>
    <property type="match status" value="1"/>
</dbReference>
<accession>A0A0P1IFL8</accession>
<evidence type="ECO:0000259" key="1">
    <source>
        <dbReference type="PROSITE" id="PS50075"/>
    </source>
</evidence>
<sequence length="77" mass="8688">MANREKILQLLSQYAEVPSIKMDDMLFGSGLNLSSISFTEFVVDFEDLFDIDVNMERLGADVKSVGQFVEVLEDHLS</sequence>
<feature type="domain" description="Carrier" evidence="1">
    <location>
        <begin position="1"/>
        <end position="76"/>
    </location>
</feature>
<keyword evidence="3" id="KW-1185">Reference proteome</keyword>
<dbReference type="STRING" id="1715693.PH7735_03442"/>
<evidence type="ECO:0000313" key="2">
    <source>
        <dbReference type="EMBL" id="CUK10382.1"/>
    </source>
</evidence>
<dbReference type="PROSITE" id="PS50075">
    <property type="entry name" value="CARRIER"/>
    <property type="match status" value="1"/>
</dbReference>
<dbReference type="AlphaFoldDB" id="A0A0P1IFL8"/>